<dbReference type="CDD" id="cd12797">
    <property type="entry name" value="M23_peptidase"/>
    <property type="match status" value="1"/>
</dbReference>
<feature type="transmembrane region" description="Helical" evidence="3">
    <location>
        <begin position="732"/>
        <end position="754"/>
    </location>
</feature>
<dbReference type="InterPro" id="IPR008258">
    <property type="entry name" value="Transglycosylase_SLT_dom_1"/>
</dbReference>
<feature type="domain" description="M23ase beta-sheet core" evidence="5">
    <location>
        <begin position="1265"/>
        <end position="1359"/>
    </location>
</feature>
<dbReference type="Gene3D" id="1.10.530.10">
    <property type="match status" value="1"/>
</dbReference>
<evidence type="ECO:0000313" key="6">
    <source>
        <dbReference type="EMBL" id="WUX36839.1"/>
    </source>
</evidence>
<sequence length="1583" mass="165996">MSDIDIVGGAAVDVVPVIPQFHAKLKTLVLPIADRVGSEAGERMGRAMSLSLSQHLTINIPSAVNQAGQAAQAASRRQGGQNAGSFAGAMRRHLQAAFRSMPHLDISITATGADAELARLRAKLEQLSNRRIGIDVTASAARAEIERIERELERLGAQHPNIRVQADTAAARAALAAMRAEMDAIGRREINVPVDVDTSRAMSALMSLGIQAAALVAIPVGPVLAAGLGAVVSMAAAAGAGFAAVGLAAVPAIKGVTEALTAKSAAEKESANATDNSAQIAGQAASKALQLAGAQATLGAAHRNAATSIAQANRQIEVAERAVADAATRAADQRESAADNVRRAEVSLTDAKRAARQAEDDLTNARKTAAQQLEDLNDRLIDGGLAQRDAALRVKAAQQDLAATMADPKASTLQREQAQLAYDQAVRSAERQKEDFEELQKSAKAQKEAGVEGSDAVKAAQERLSTTQKGVGDATNALRDAQEAQTRAAVDGARAVADAQERVSEATRSAAEAQVSASESIANAERSLSSARLSSSTSTATAATKADEYREALAKLTEPQRQLFDSIAGPSGLKEAFDDWSLSLQPEVLPIFTRMVNGAKEALPGLTPLVLSAADGISTLQDKASEDLKDPFWASFKKGIAEAAEPSIVGLGTTIGNVIKGAAGVVDAFLPHMDGIADRSDGITERFAKWGTSLKGSPEFERFLDYVKETAPGVGEFLGDVLMAAIDVSKAISPLSTSVMSVIGPVFTAVSWLATNTPELIVGLWGIYAAQKAIAIGMAAFAGAMALYQSVILLSTIATAGFGTVLAATGIGPIIRAIVLVVGLLVAGFVLAYKNSETFRTIVDGAWNGVQAAIGFAWNSVIKPAFDGMMAGFKAIGEAAVWLWGYVGPVFGYLYEGAQNLVTGVITLFLVPAYLAFKALGVIATWLWEGAIGPAFVQIGEDASWLWNSVLSPVFTWIGEKAVWLYDKAIKPAFKNSKESFEDLADAGRWLWREVLSPVFGFIGDGAEKLYKEHLKPAFKWMKDGIKAVADSFETANSFIDEAWSKVADIAKEPIKVVIDTVYNGGIVPVWNAVAKITGADDLKPLKLKGFHTGGIMSGYSPGRDDRVIAVGGGEAILRPEVTRALGHDPINTWNSAARSGGVGAVQRAISNGMPAFKDGGIVGWFKNKASDAGNFLSGLTDYIDPTKLFGKASKFITEKMTPVMTNPWARNVAKIPGKLLSSLKDAALNVFGFGGGGSGQWAKPVNAAYGTPFGKKGSMWSSGQHTGLDFPAAVGAAVRAVAGGKVAMAKSGGPYGNHVMINHGGGLTSLYAHLSRMLTSVGDTVKQGQKIGEVGSTGNSSGPHLHLEARVNGKAVDPMSYLTGGGGVGGGGKGVERWRSTVKAALQATGNPLSYADLTLRRMNQESGGNPTAVNNWDINAKNGTPSVGLMQVIKPTFEAYAGMFRKQGPFKHGVSVDPMANIFSSMRYAKAAYGSLPTAYNRPGGYAKGGFPQIGEMAWVGEKGPELLEFLTPTQVHSNRDSMAIARATQSIPARGSVPAVNVNVEARTYLDGREVAGVIDERIDIYDAETGRALETGRIL</sequence>
<gene>
    <name evidence="6" type="ORF">OG367_11610</name>
</gene>
<feature type="transmembrane region" description="Helical" evidence="3">
    <location>
        <begin position="760"/>
        <end position="784"/>
    </location>
</feature>
<protein>
    <submittedName>
        <fullName evidence="6">Peptidoglycan DD-metalloendopeptidase family protein</fullName>
    </submittedName>
</protein>
<keyword evidence="3" id="KW-0812">Transmembrane</keyword>
<evidence type="ECO:0000313" key="7">
    <source>
        <dbReference type="Proteomes" id="UP001431926"/>
    </source>
</evidence>
<dbReference type="EMBL" id="CP109491">
    <property type="protein sequence ID" value="WUX36839.1"/>
    <property type="molecule type" value="Genomic_DNA"/>
</dbReference>
<feature type="coiled-coil region" evidence="1">
    <location>
        <begin position="302"/>
        <end position="379"/>
    </location>
</feature>
<reference evidence="6" key="1">
    <citation type="submission" date="2022-10" db="EMBL/GenBank/DDBJ databases">
        <title>The complete genomes of actinobacterial strains from the NBC collection.</title>
        <authorList>
            <person name="Joergensen T.S."/>
            <person name="Alvarez Arevalo M."/>
            <person name="Sterndorff E.B."/>
            <person name="Faurdal D."/>
            <person name="Vuksanovic O."/>
            <person name="Mourched A.-S."/>
            <person name="Charusanti P."/>
            <person name="Shaw S."/>
            <person name="Blin K."/>
            <person name="Weber T."/>
        </authorList>
    </citation>
    <scope>NUCLEOTIDE SEQUENCE</scope>
    <source>
        <strain evidence="6">NBC_01436</strain>
    </source>
</reference>
<dbReference type="CDD" id="cd13402">
    <property type="entry name" value="LT_TF-like"/>
    <property type="match status" value="1"/>
</dbReference>
<dbReference type="SUPFAM" id="SSF51261">
    <property type="entry name" value="Duplicated hybrid motif"/>
    <property type="match status" value="1"/>
</dbReference>
<dbReference type="InterPro" id="IPR011055">
    <property type="entry name" value="Dup_hybrid_motif"/>
</dbReference>
<keyword evidence="7" id="KW-1185">Reference proteome</keyword>
<feature type="transmembrane region" description="Helical" evidence="3">
    <location>
        <begin position="814"/>
        <end position="833"/>
    </location>
</feature>
<dbReference type="RefSeq" id="WP_329355738.1">
    <property type="nucleotide sequence ID" value="NZ_CP109490.1"/>
</dbReference>
<feature type="coiled-coil region" evidence="1">
    <location>
        <begin position="110"/>
        <end position="165"/>
    </location>
</feature>
<proteinExistence type="predicted"/>
<feature type="compositionally biased region" description="Basic and acidic residues" evidence="2">
    <location>
        <begin position="431"/>
        <end position="450"/>
    </location>
</feature>
<evidence type="ECO:0000259" key="5">
    <source>
        <dbReference type="Pfam" id="PF01551"/>
    </source>
</evidence>
<evidence type="ECO:0000256" key="3">
    <source>
        <dbReference type="SAM" id="Phobius"/>
    </source>
</evidence>
<evidence type="ECO:0000259" key="4">
    <source>
        <dbReference type="Pfam" id="PF01464"/>
    </source>
</evidence>
<dbReference type="Pfam" id="PF01551">
    <property type="entry name" value="Peptidase_M23"/>
    <property type="match status" value="1"/>
</dbReference>
<organism evidence="6 7">
    <name type="scientific">Streptomyces anulatus</name>
    <name type="common">Streptomyces chrysomallus</name>
    <dbReference type="NCBI Taxonomy" id="1892"/>
    <lineage>
        <taxon>Bacteria</taxon>
        <taxon>Bacillati</taxon>
        <taxon>Actinomycetota</taxon>
        <taxon>Actinomycetes</taxon>
        <taxon>Kitasatosporales</taxon>
        <taxon>Streptomycetaceae</taxon>
        <taxon>Streptomyces</taxon>
    </lineage>
</organism>
<evidence type="ECO:0000256" key="2">
    <source>
        <dbReference type="SAM" id="MobiDB-lite"/>
    </source>
</evidence>
<name>A0ABZ1ZDK4_STRAQ</name>
<feature type="domain" description="Transglycosylase SLT" evidence="4">
    <location>
        <begin position="1404"/>
        <end position="1489"/>
    </location>
</feature>
<dbReference type="PANTHER" id="PTHR21666">
    <property type="entry name" value="PEPTIDASE-RELATED"/>
    <property type="match status" value="1"/>
</dbReference>
<evidence type="ECO:0000256" key="1">
    <source>
        <dbReference type="SAM" id="Coils"/>
    </source>
</evidence>
<keyword evidence="3" id="KW-1133">Transmembrane helix</keyword>
<dbReference type="Pfam" id="PF01464">
    <property type="entry name" value="SLT"/>
    <property type="match status" value="1"/>
</dbReference>
<dbReference type="InterPro" id="IPR023346">
    <property type="entry name" value="Lysozyme-like_dom_sf"/>
</dbReference>
<dbReference type="PANTHER" id="PTHR21666:SF287">
    <property type="entry name" value="CYTOPLASMIC MEMBRANE PROTEIN"/>
    <property type="match status" value="1"/>
</dbReference>
<dbReference type="InterPro" id="IPR016047">
    <property type="entry name" value="M23ase_b-sheet_dom"/>
</dbReference>
<keyword evidence="3" id="KW-0472">Membrane</keyword>
<feature type="region of interest" description="Disordered" evidence="2">
    <location>
        <begin position="431"/>
        <end position="454"/>
    </location>
</feature>
<feature type="transmembrane region" description="Helical" evidence="3">
    <location>
        <begin position="901"/>
        <end position="928"/>
    </location>
</feature>
<accession>A0ABZ1ZDK4</accession>
<dbReference type="InterPro" id="IPR050570">
    <property type="entry name" value="Cell_wall_metabolism_enzyme"/>
</dbReference>
<dbReference type="Proteomes" id="UP001431926">
    <property type="component" value="Chromosome"/>
</dbReference>
<feature type="transmembrane region" description="Helical" evidence="3">
    <location>
        <begin position="875"/>
        <end position="895"/>
    </location>
</feature>
<keyword evidence="1" id="KW-0175">Coiled coil</keyword>
<dbReference type="Gene3D" id="2.70.70.10">
    <property type="entry name" value="Glucose Permease (Domain IIA)"/>
    <property type="match status" value="1"/>
</dbReference>
<feature type="transmembrane region" description="Helical" evidence="3">
    <location>
        <begin position="791"/>
        <end position="808"/>
    </location>
</feature>
<dbReference type="SUPFAM" id="SSF53955">
    <property type="entry name" value="Lysozyme-like"/>
    <property type="match status" value="1"/>
</dbReference>